<proteinExistence type="predicted"/>
<dbReference type="InterPro" id="IPR036623">
    <property type="entry name" value="Hemimethylated_DNA-bd_sf"/>
</dbReference>
<reference evidence="4" key="1">
    <citation type="journal article" date="2019" name="Int. J. Syst. Evol. Microbiol.">
        <title>The Global Catalogue of Microorganisms (GCM) 10K type strain sequencing project: providing services to taxonomists for standard genome sequencing and annotation.</title>
        <authorList>
            <consortium name="The Broad Institute Genomics Platform"/>
            <consortium name="The Broad Institute Genome Sequencing Center for Infectious Disease"/>
            <person name="Wu L."/>
            <person name="Ma J."/>
        </authorList>
    </citation>
    <scope>NUCLEOTIDE SEQUENCE [LARGE SCALE GENOMIC DNA]</scope>
    <source>
        <strain evidence="4">JCM 17551</strain>
    </source>
</reference>
<evidence type="ECO:0000313" key="4">
    <source>
        <dbReference type="Proteomes" id="UP001501565"/>
    </source>
</evidence>
<evidence type="ECO:0000256" key="1">
    <source>
        <dbReference type="NCBIfam" id="TIGR02097"/>
    </source>
</evidence>
<name>A0ABP7N476_9GAMM</name>
<dbReference type="RefSeq" id="WP_344800014.1">
    <property type="nucleotide sequence ID" value="NZ_BAABBN010000012.1"/>
</dbReference>
<dbReference type="PANTHER" id="PTHR48439:SF1">
    <property type="entry name" value="HEMIMETHYLATED DNA-BINDING DOMAIN-CONTAINING PROTEIN"/>
    <property type="match status" value="1"/>
</dbReference>
<keyword evidence="3" id="KW-0346">Stress response</keyword>
<dbReference type="EMBL" id="BAABBN010000012">
    <property type="protein sequence ID" value="GAA3936500.1"/>
    <property type="molecule type" value="Genomic_DNA"/>
</dbReference>
<sequence length="103" mass="12274">MSEAKFYVGQIIVHNKFNYRGVIFGVDNRFMHTEQWYEDMAKSKPPKDKPWYHVMVDKAGHMTYVAEQNLKQSEDTGQIDHPMLGFYFKNYDGVRYGVRKNHH</sequence>
<dbReference type="Proteomes" id="UP001501565">
    <property type="component" value="Unassembled WGS sequence"/>
</dbReference>
<dbReference type="SUPFAM" id="SSF141255">
    <property type="entry name" value="YccV-like"/>
    <property type="match status" value="1"/>
</dbReference>
<gene>
    <name evidence="3" type="primary">hspQ</name>
    <name evidence="3" type="ORF">GCM10022277_36130</name>
</gene>
<evidence type="ECO:0000313" key="3">
    <source>
        <dbReference type="EMBL" id="GAA3936500.1"/>
    </source>
</evidence>
<evidence type="ECO:0000259" key="2">
    <source>
        <dbReference type="SMART" id="SM00992"/>
    </source>
</evidence>
<accession>A0ABP7N476</accession>
<protein>
    <recommendedName>
        <fullName evidence="1">Heat shock protein HspQ</fullName>
    </recommendedName>
</protein>
<dbReference type="Pfam" id="PF08755">
    <property type="entry name" value="YccV-like"/>
    <property type="match status" value="1"/>
</dbReference>
<comment type="caution">
    <text evidence="3">The sequence shown here is derived from an EMBL/GenBank/DDBJ whole genome shotgun (WGS) entry which is preliminary data.</text>
</comment>
<dbReference type="NCBIfam" id="TIGR02097">
    <property type="entry name" value="yccV"/>
    <property type="match status" value="1"/>
</dbReference>
<dbReference type="PANTHER" id="PTHR48439">
    <property type="entry name" value="HEMIMETHYLATED DNA-BINDING DOMAIN-CONTAINING PROTEIN"/>
    <property type="match status" value="1"/>
</dbReference>
<dbReference type="Gene3D" id="2.30.30.390">
    <property type="entry name" value="Hemimethylated DNA-binding domain"/>
    <property type="match status" value="1"/>
</dbReference>
<organism evidence="3 4">
    <name type="scientific">Litoribacillus peritrichatus</name>
    <dbReference type="NCBI Taxonomy" id="718191"/>
    <lineage>
        <taxon>Bacteria</taxon>
        <taxon>Pseudomonadati</taxon>
        <taxon>Pseudomonadota</taxon>
        <taxon>Gammaproteobacteria</taxon>
        <taxon>Oceanospirillales</taxon>
        <taxon>Oceanospirillaceae</taxon>
        <taxon>Litoribacillus</taxon>
    </lineage>
</organism>
<feature type="domain" description="Hemimethylated DNA-binding" evidence="2">
    <location>
        <begin position="3"/>
        <end position="99"/>
    </location>
</feature>
<dbReference type="InterPro" id="IPR011722">
    <property type="entry name" value="Hemimethylated_DNA-bd_dom"/>
</dbReference>
<dbReference type="SMART" id="SM00992">
    <property type="entry name" value="YccV-like"/>
    <property type="match status" value="1"/>
</dbReference>
<keyword evidence="4" id="KW-1185">Reference proteome</keyword>
<dbReference type="InterPro" id="IPR053189">
    <property type="entry name" value="Clp_protease_adapter_ClpF"/>
</dbReference>